<feature type="transmembrane region" description="Helical" evidence="1">
    <location>
        <begin position="179"/>
        <end position="198"/>
    </location>
</feature>
<feature type="transmembrane region" description="Helical" evidence="1">
    <location>
        <begin position="281"/>
        <end position="303"/>
    </location>
</feature>
<dbReference type="eggNOG" id="ENOG502ZCFC">
    <property type="taxonomic scope" value="Bacteria"/>
</dbReference>
<keyword evidence="3" id="KW-1185">Reference proteome</keyword>
<name>G7WJF5_DESOD</name>
<accession>G7WJF5</accession>
<feature type="transmembrane region" description="Helical" evidence="1">
    <location>
        <begin position="245"/>
        <end position="269"/>
    </location>
</feature>
<organism evidence="2 3">
    <name type="scientific">Desulfosporosinus orientis (strain ATCC 19365 / DSM 765 / NCIMB 8382 / VKM B-1628 / Singapore I)</name>
    <name type="common">Desulfotomaculum orientis</name>
    <dbReference type="NCBI Taxonomy" id="768706"/>
    <lineage>
        <taxon>Bacteria</taxon>
        <taxon>Bacillati</taxon>
        <taxon>Bacillota</taxon>
        <taxon>Clostridia</taxon>
        <taxon>Eubacteriales</taxon>
        <taxon>Desulfitobacteriaceae</taxon>
        <taxon>Desulfosporosinus</taxon>
    </lineage>
</organism>
<feature type="transmembrane region" description="Helical" evidence="1">
    <location>
        <begin position="46"/>
        <end position="68"/>
    </location>
</feature>
<evidence type="ECO:0000256" key="1">
    <source>
        <dbReference type="SAM" id="Phobius"/>
    </source>
</evidence>
<gene>
    <name evidence="2" type="ordered locus">Desor_4392</name>
</gene>
<proteinExistence type="predicted"/>
<keyword evidence="1" id="KW-0812">Transmembrane</keyword>
<feature type="transmembrane region" description="Helical" evidence="1">
    <location>
        <begin position="140"/>
        <end position="158"/>
    </location>
</feature>
<dbReference type="STRING" id="768706.Desor_4392"/>
<feature type="transmembrane region" description="Helical" evidence="1">
    <location>
        <begin position="7"/>
        <end position="26"/>
    </location>
</feature>
<sequence>MSYKKFYFLSLYILFLVSIYPLYMGFVTLGNYLEHGFIYASDYPKYIIPYTPICIALIASSALMPLIFKLCKSRTLPVVSVLGILLFLTFEFGFEQIKVIEGYVEMPLESWQLSLCMATPEVLRSIGEPIYAANNPAFKFHFYLIAIVIILTVLKVVYGFGKMSREQNFSKKRPLIAQGVSALLFISLCILACFTAFYRNGTLHISPLSALLMAGFFTVFGITAGIYCGSLLYGKSPLFAKTIPALSASLTTLLMYLGELVLMDGVLFIYGQGFFFESLEIIPFSPADLLVILGSGGITYILMPMFQLPVSPIENPVVPRARRR</sequence>
<dbReference type="EMBL" id="CP003108">
    <property type="protein sequence ID" value="AET69814.1"/>
    <property type="molecule type" value="Genomic_DNA"/>
</dbReference>
<evidence type="ECO:0000313" key="3">
    <source>
        <dbReference type="Proteomes" id="UP000006346"/>
    </source>
</evidence>
<dbReference type="KEGG" id="dor:Desor_4392"/>
<dbReference type="AlphaFoldDB" id="G7WJF5"/>
<feature type="transmembrane region" description="Helical" evidence="1">
    <location>
        <begin position="75"/>
        <end position="94"/>
    </location>
</feature>
<keyword evidence="1" id="KW-0472">Membrane</keyword>
<dbReference type="HOGENOM" id="CLU_857197_0_0_9"/>
<reference evidence="2 3" key="2">
    <citation type="journal article" date="2012" name="J. Bacteriol.">
        <title>Complete genome sequences of Desulfosporosinus orientis DSM765T, Desulfosporosinus youngiae DSM17734T, Desulfosporosinus meridiei DSM13257T, and Desulfosporosinus acidiphilus DSM22704T.</title>
        <authorList>
            <person name="Pester M."/>
            <person name="Brambilla E."/>
            <person name="Alazard D."/>
            <person name="Rattei T."/>
            <person name="Weinmaier T."/>
            <person name="Han J."/>
            <person name="Lucas S."/>
            <person name="Lapidus A."/>
            <person name="Cheng J.F."/>
            <person name="Goodwin L."/>
            <person name="Pitluck S."/>
            <person name="Peters L."/>
            <person name="Ovchinnikova G."/>
            <person name="Teshima H."/>
            <person name="Detter J.C."/>
            <person name="Han C.S."/>
            <person name="Tapia R."/>
            <person name="Land M.L."/>
            <person name="Hauser L."/>
            <person name="Kyrpides N.C."/>
            <person name="Ivanova N.N."/>
            <person name="Pagani I."/>
            <person name="Huntmann M."/>
            <person name="Wei C.L."/>
            <person name="Davenport K.W."/>
            <person name="Daligault H."/>
            <person name="Chain P.S."/>
            <person name="Chen A."/>
            <person name="Mavromatis K."/>
            <person name="Markowitz V."/>
            <person name="Szeto E."/>
            <person name="Mikhailova N."/>
            <person name="Pati A."/>
            <person name="Wagner M."/>
            <person name="Woyke T."/>
            <person name="Ollivier B."/>
            <person name="Klenk H.P."/>
            <person name="Spring S."/>
            <person name="Loy A."/>
        </authorList>
    </citation>
    <scope>NUCLEOTIDE SEQUENCE [LARGE SCALE GENOMIC DNA]</scope>
    <source>
        <strain evidence="3">ATCC 19365 / DSM 765 / NCIMB 8382 / VKM B-1628</strain>
    </source>
</reference>
<keyword evidence="1" id="KW-1133">Transmembrane helix</keyword>
<evidence type="ECO:0000313" key="2">
    <source>
        <dbReference type="EMBL" id="AET69814.1"/>
    </source>
</evidence>
<dbReference type="Proteomes" id="UP000006346">
    <property type="component" value="Chromosome"/>
</dbReference>
<feature type="transmembrane region" description="Helical" evidence="1">
    <location>
        <begin position="210"/>
        <end position="233"/>
    </location>
</feature>
<reference evidence="3" key="1">
    <citation type="submission" date="2011-11" db="EMBL/GenBank/DDBJ databases">
        <title>Complete sequence of Desulfosporosinus orientis DSM 765.</title>
        <authorList>
            <person name="Lucas S."/>
            <person name="Han J."/>
            <person name="Lapidus A."/>
            <person name="Cheng J.-F."/>
            <person name="Goodwin L."/>
            <person name="Pitluck S."/>
            <person name="Peters L."/>
            <person name="Ovchinnikova G."/>
            <person name="Teshima H."/>
            <person name="Detter J.C."/>
            <person name="Han C."/>
            <person name="Tapia R."/>
            <person name="Land M."/>
            <person name="Hauser L."/>
            <person name="Kyrpides N."/>
            <person name="Ivanova N."/>
            <person name="Pagani I."/>
            <person name="Pester M."/>
            <person name="Spring S."/>
            <person name="Ollivier B."/>
            <person name="Rattei T."/>
            <person name="Klenk H.-P."/>
            <person name="Wagner M."/>
            <person name="Loy A."/>
            <person name="Woyke T."/>
        </authorList>
    </citation>
    <scope>NUCLEOTIDE SEQUENCE [LARGE SCALE GENOMIC DNA]</scope>
    <source>
        <strain evidence="3">ATCC 19365 / DSM 765 / NCIMB 8382 / VKM B-1628</strain>
    </source>
</reference>
<protein>
    <submittedName>
        <fullName evidence="2">Uncharacterized protein</fullName>
    </submittedName>
</protein>
<dbReference type="RefSeq" id="WP_014186621.1">
    <property type="nucleotide sequence ID" value="NC_016584.1"/>
</dbReference>